<keyword evidence="3" id="KW-1185">Reference proteome</keyword>
<dbReference type="AlphaFoldDB" id="A0A848E9D2"/>
<proteinExistence type="predicted"/>
<dbReference type="EMBL" id="JABBKX010000002">
    <property type="protein sequence ID" value="NMJ41071.1"/>
    <property type="molecule type" value="Genomic_DNA"/>
</dbReference>
<protein>
    <submittedName>
        <fullName evidence="2">Uncharacterized protein</fullName>
    </submittedName>
</protein>
<feature type="region of interest" description="Disordered" evidence="1">
    <location>
        <begin position="72"/>
        <end position="95"/>
    </location>
</feature>
<organism evidence="2 3">
    <name type="scientific">Neoroseomonas marina</name>
    <dbReference type="NCBI Taxonomy" id="1232220"/>
    <lineage>
        <taxon>Bacteria</taxon>
        <taxon>Pseudomonadati</taxon>
        <taxon>Pseudomonadota</taxon>
        <taxon>Alphaproteobacteria</taxon>
        <taxon>Acetobacterales</taxon>
        <taxon>Acetobacteraceae</taxon>
        <taxon>Neoroseomonas</taxon>
    </lineage>
</organism>
<accession>A0A848E9D2</accession>
<sequence>MTEIDRVFARFTENKQAAEDRRETLSIPRRGGATGSRAVEVVHVRSGGGQPGQDRAPRKDFRVRALTWEGGFPAREKAPAPAPEPLPAAAASEPTAHVMPAWEPAVAEPTPPVEVPEPVRKAPAPRREKAERPAERRVADPFDASDDGANCLRCGYAIDPMRERRGLFTCAACG</sequence>
<feature type="compositionally biased region" description="Basic and acidic residues" evidence="1">
    <location>
        <begin position="15"/>
        <end position="24"/>
    </location>
</feature>
<evidence type="ECO:0000313" key="2">
    <source>
        <dbReference type="EMBL" id="NMJ41071.1"/>
    </source>
</evidence>
<feature type="region of interest" description="Disordered" evidence="1">
    <location>
        <begin position="107"/>
        <end position="145"/>
    </location>
</feature>
<evidence type="ECO:0000313" key="3">
    <source>
        <dbReference type="Proteomes" id="UP000548582"/>
    </source>
</evidence>
<feature type="region of interest" description="Disordered" evidence="1">
    <location>
        <begin position="15"/>
        <end position="38"/>
    </location>
</feature>
<reference evidence="2 3" key="1">
    <citation type="submission" date="2020-03" db="EMBL/GenBank/DDBJ databases">
        <authorList>
            <person name="Sun Q."/>
        </authorList>
    </citation>
    <scope>NUCLEOTIDE SEQUENCE [LARGE SCALE GENOMIC DNA]</scope>
    <source>
        <strain evidence="2 3">JC162</strain>
    </source>
</reference>
<dbReference type="Proteomes" id="UP000548582">
    <property type="component" value="Unassembled WGS sequence"/>
</dbReference>
<evidence type="ECO:0000256" key="1">
    <source>
        <dbReference type="SAM" id="MobiDB-lite"/>
    </source>
</evidence>
<gene>
    <name evidence="2" type="ORF">GWK16_07460</name>
</gene>
<comment type="caution">
    <text evidence="2">The sequence shown here is derived from an EMBL/GenBank/DDBJ whole genome shotgun (WGS) entry which is preliminary data.</text>
</comment>
<dbReference type="RefSeq" id="WP_170053310.1">
    <property type="nucleotide sequence ID" value="NZ_JABBKX010000002.1"/>
</dbReference>
<name>A0A848E9D2_9PROT</name>
<feature type="compositionally biased region" description="Basic and acidic residues" evidence="1">
    <location>
        <begin position="117"/>
        <end position="140"/>
    </location>
</feature>